<dbReference type="EMBL" id="LR134327">
    <property type="protein sequence ID" value="VEF41785.1"/>
    <property type="molecule type" value="Genomic_DNA"/>
</dbReference>
<dbReference type="GO" id="GO:0004563">
    <property type="term" value="F:beta-N-acetylhexosaminidase activity"/>
    <property type="evidence" value="ECO:0007669"/>
    <property type="project" value="UniProtKB-EC"/>
</dbReference>
<evidence type="ECO:0000313" key="6">
    <source>
        <dbReference type="EMBL" id="VEF41785.1"/>
    </source>
</evidence>
<dbReference type="AlphaFoldDB" id="A0A3S4PS82"/>
<feature type="active site" description="Proton donor" evidence="3">
    <location>
        <position position="213"/>
    </location>
</feature>
<dbReference type="SUPFAM" id="SSF51445">
    <property type="entry name" value="(Trans)glycosidases"/>
    <property type="match status" value="1"/>
</dbReference>
<sequence>MKNIKKTIFLLPSLLLLNPLNSLADVKMSSDNSNINSPTVQKTTLKESGLMLDIARHFYPPEVIKSFIDTISQSGGTFLHLHFSDHENYALESRLLNQRVENAIQDKSGIYINPYTNKPFLSYQQLDDIKAYAKSKGIELIPELDSPNHMTAIFTLLKQEKGEAYLQSLKSPQNDDEISITNPDSIEFMQSLLAEVIHIFGDSTKHFHIGGDEFGYDENSNHEFIAYANKLADFLREKGLKTRIWNDGLIKNTVDQLNPNIEITYWSYDGDTEDEGEANRRRHLRVSLPELVEKGFTVLNYNSYYLYINPKTSSTLSHDASFAQKDVLNHWDLSVWDGQNTENKAQDTHKIAGAALSIWGEDVKALKSEAIQKNTKGLLEAVIQKTNSEIK</sequence>
<keyword evidence="2 6" id="KW-0378">Hydrolase</keyword>
<evidence type="ECO:0000256" key="4">
    <source>
        <dbReference type="SAM" id="SignalP"/>
    </source>
</evidence>
<dbReference type="GO" id="GO:0005975">
    <property type="term" value="P:carbohydrate metabolic process"/>
    <property type="evidence" value="ECO:0007669"/>
    <property type="project" value="InterPro"/>
</dbReference>
<proteinExistence type="inferred from homology"/>
<keyword evidence="6" id="KW-0326">Glycosidase</keyword>
<dbReference type="Proteomes" id="UP000272690">
    <property type="component" value="Chromosome"/>
</dbReference>
<organism evidence="6 7">
    <name type="scientific">Aggregatibacter aphrophilus ATCC 33389</name>
    <dbReference type="NCBI Taxonomy" id="985008"/>
    <lineage>
        <taxon>Bacteria</taxon>
        <taxon>Pseudomonadati</taxon>
        <taxon>Pseudomonadota</taxon>
        <taxon>Gammaproteobacteria</taxon>
        <taxon>Pasteurellales</taxon>
        <taxon>Pasteurellaceae</taxon>
        <taxon>Aggregatibacter</taxon>
    </lineage>
</organism>
<dbReference type="PANTHER" id="PTHR43678:SF1">
    <property type="entry name" value="BETA-N-ACETYLHEXOSAMINIDASE"/>
    <property type="match status" value="1"/>
</dbReference>
<evidence type="ECO:0000259" key="5">
    <source>
        <dbReference type="Pfam" id="PF00728"/>
    </source>
</evidence>
<comment type="similarity">
    <text evidence="1">Belongs to the glycosyl hydrolase 20 family.</text>
</comment>
<dbReference type="InterPro" id="IPR025705">
    <property type="entry name" value="Beta_hexosaminidase_sua/sub"/>
</dbReference>
<evidence type="ECO:0000313" key="7">
    <source>
        <dbReference type="Proteomes" id="UP000272690"/>
    </source>
</evidence>
<dbReference type="Gene3D" id="3.20.20.80">
    <property type="entry name" value="Glycosidases"/>
    <property type="match status" value="1"/>
</dbReference>
<feature type="domain" description="Glycoside hydrolase family 20 catalytic" evidence="5">
    <location>
        <begin position="49"/>
        <end position="364"/>
    </location>
</feature>
<name>A0A3S4PS82_AGGAP</name>
<evidence type="ECO:0000256" key="3">
    <source>
        <dbReference type="PIRSR" id="PIRSR625705-1"/>
    </source>
</evidence>
<dbReference type="InterPro" id="IPR052764">
    <property type="entry name" value="GH20_Enzymes"/>
</dbReference>
<protein>
    <submittedName>
        <fullName evidence="6">Beta-N-acetylhexosaminidase</fullName>
        <ecNumber evidence="6">3.2.1.52</ecNumber>
    </submittedName>
</protein>
<evidence type="ECO:0000256" key="1">
    <source>
        <dbReference type="ARBA" id="ARBA00006285"/>
    </source>
</evidence>
<feature type="signal peptide" evidence="4">
    <location>
        <begin position="1"/>
        <end position="24"/>
    </location>
</feature>
<keyword evidence="4" id="KW-0732">Signal</keyword>
<gene>
    <name evidence="6" type="primary">strH</name>
    <name evidence="6" type="ORF">NCTC5906_00633</name>
</gene>
<reference evidence="6 7" key="1">
    <citation type="submission" date="2018-12" db="EMBL/GenBank/DDBJ databases">
        <authorList>
            <consortium name="Pathogen Informatics"/>
        </authorList>
    </citation>
    <scope>NUCLEOTIDE SEQUENCE [LARGE SCALE GENOMIC DNA]</scope>
    <source>
        <strain evidence="6 7">NCTC5906</strain>
    </source>
</reference>
<evidence type="ECO:0000256" key="2">
    <source>
        <dbReference type="ARBA" id="ARBA00022801"/>
    </source>
</evidence>
<dbReference type="InterPro" id="IPR017853">
    <property type="entry name" value="GH"/>
</dbReference>
<dbReference type="PANTHER" id="PTHR43678">
    <property type="entry name" value="PUTATIVE (AFU_ORTHOLOGUE AFUA_2G00640)-RELATED"/>
    <property type="match status" value="1"/>
</dbReference>
<dbReference type="Pfam" id="PF00728">
    <property type="entry name" value="Glyco_hydro_20"/>
    <property type="match status" value="1"/>
</dbReference>
<dbReference type="PRINTS" id="PR00738">
    <property type="entry name" value="GLHYDRLASE20"/>
</dbReference>
<dbReference type="EC" id="3.2.1.52" evidence="6"/>
<accession>A0A3S4PS82</accession>
<dbReference type="InterPro" id="IPR015883">
    <property type="entry name" value="Glyco_hydro_20_cat"/>
</dbReference>
<feature type="chain" id="PRO_5018723387" evidence="4">
    <location>
        <begin position="25"/>
        <end position="391"/>
    </location>
</feature>